<feature type="compositionally biased region" description="Low complexity" evidence="1">
    <location>
        <begin position="56"/>
        <end position="65"/>
    </location>
</feature>
<keyword evidence="2" id="KW-1133">Transmembrane helix</keyword>
<evidence type="ECO:0000256" key="2">
    <source>
        <dbReference type="SAM" id="Phobius"/>
    </source>
</evidence>
<sequence length="82" mass="8037">MARGFWTGLLHGAGISAIGLVALSLLTPLPQQGTAPLPATDAGNGNAGETAESASPGGETTPGPGMEAADPGSLSQAPRRMR</sequence>
<reference evidence="3" key="1">
    <citation type="submission" date="2018-05" db="EMBL/GenBank/DDBJ databases">
        <title>Reclassification of Methylarcula marina and Methylarcula terricola as Paracoccus methylarcula sp.nov., comb.nov. and Paracoccus terricola comb.nov.</title>
        <authorList>
            <person name="Shmareva M.N."/>
            <person name="Doronina N.V."/>
            <person name="Vasilenko O.V."/>
            <person name="Tarlachkov S.V."/>
            <person name="Trotsenko Y.A."/>
        </authorList>
    </citation>
    <scope>NUCLEOTIDE SEQUENCE [LARGE SCALE GENOMIC DNA]</scope>
    <source>
        <strain evidence="3">VKM B-2159</strain>
    </source>
</reference>
<dbReference type="RefSeq" id="WP_148043705.1">
    <property type="nucleotide sequence ID" value="NZ_PXNQ02000011.1"/>
</dbReference>
<feature type="region of interest" description="Disordered" evidence="1">
    <location>
        <begin position="30"/>
        <end position="82"/>
    </location>
</feature>
<gene>
    <name evidence="3" type="ORF">A7A09_016845</name>
</gene>
<proteinExistence type="predicted"/>
<evidence type="ECO:0000256" key="1">
    <source>
        <dbReference type="SAM" id="MobiDB-lite"/>
    </source>
</evidence>
<protein>
    <submittedName>
        <fullName evidence="3">Uncharacterized protein</fullName>
    </submittedName>
</protein>
<organism evidence="3 4">
    <name type="scientific">Paracoccus methylarcula</name>
    <dbReference type="NCBI Taxonomy" id="72022"/>
    <lineage>
        <taxon>Bacteria</taxon>
        <taxon>Pseudomonadati</taxon>
        <taxon>Pseudomonadota</taxon>
        <taxon>Alphaproteobacteria</taxon>
        <taxon>Rhodobacterales</taxon>
        <taxon>Paracoccaceae</taxon>
        <taxon>Paracoccus</taxon>
    </lineage>
</organism>
<keyword evidence="4" id="KW-1185">Reference proteome</keyword>
<accession>A0A422QTW1</accession>
<evidence type="ECO:0000313" key="4">
    <source>
        <dbReference type="Proteomes" id="UP000238137"/>
    </source>
</evidence>
<dbReference type="Proteomes" id="UP000238137">
    <property type="component" value="Unassembled WGS sequence"/>
</dbReference>
<comment type="caution">
    <text evidence="3">The sequence shown here is derived from an EMBL/GenBank/DDBJ whole genome shotgun (WGS) entry which is preliminary data.</text>
</comment>
<keyword evidence="2" id="KW-0812">Transmembrane</keyword>
<evidence type="ECO:0000313" key="3">
    <source>
        <dbReference type="EMBL" id="RNF33414.1"/>
    </source>
</evidence>
<dbReference type="OrthoDB" id="7778961at2"/>
<dbReference type="AlphaFoldDB" id="A0A422QTW1"/>
<dbReference type="EMBL" id="PXNQ02000011">
    <property type="protein sequence ID" value="RNF33414.1"/>
    <property type="molecule type" value="Genomic_DNA"/>
</dbReference>
<name>A0A422QTW1_9RHOB</name>
<keyword evidence="2" id="KW-0472">Membrane</keyword>
<feature type="transmembrane region" description="Helical" evidence="2">
    <location>
        <begin position="6"/>
        <end position="26"/>
    </location>
</feature>